<feature type="compositionally biased region" description="Pro residues" evidence="1">
    <location>
        <begin position="100"/>
        <end position="111"/>
    </location>
</feature>
<dbReference type="PANTHER" id="PTHR38434:SF1">
    <property type="entry name" value="BLL2549 PROTEIN"/>
    <property type="match status" value="1"/>
</dbReference>
<organism evidence="3 4">
    <name type="scientific">Solimonas fluminis</name>
    <dbReference type="NCBI Taxonomy" id="2086571"/>
    <lineage>
        <taxon>Bacteria</taxon>
        <taxon>Pseudomonadati</taxon>
        <taxon>Pseudomonadota</taxon>
        <taxon>Gammaproteobacteria</taxon>
        <taxon>Nevskiales</taxon>
        <taxon>Nevskiaceae</taxon>
        <taxon>Solimonas</taxon>
    </lineage>
</organism>
<comment type="caution">
    <text evidence="3">The sequence shown here is derived from an EMBL/GenBank/DDBJ whole genome shotgun (WGS) entry which is preliminary data.</text>
</comment>
<feature type="transmembrane region" description="Helical" evidence="2">
    <location>
        <begin position="348"/>
        <end position="366"/>
    </location>
</feature>
<feature type="transmembrane region" description="Helical" evidence="2">
    <location>
        <begin position="481"/>
        <end position="500"/>
    </location>
</feature>
<feature type="transmembrane region" description="Helical" evidence="2">
    <location>
        <begin position="450"/>
        <end position="469"/>
    </location>
</feature>
<keyword evidence="2" id="KW-1133">Transmembrane helix</keyword>
<sequence length="895" mass="95088">MLTLGFIIAGALLGAALLHFDAGILIGALFGYLLARLRVQGQRIEALQKRLDEARPAPPAAIPEPVMPADMAAAAPPPAATEAGPGAPPAPPELDFDETPPLPPRSALPPVPAGPTLIGRGLEWLRGGNPLARLGIVILFLGGAFLARYAAENSLFPLELRLAAIAAGALALLVTGWRLRERRAMYAQILQGGGVAGLYLTLFAAARLYHLLPTGAALGLMVVVALAGAVLAVAQNALPLAVIGFSGGFLAPVLLSTGSGNHVALFSYYTVLNLGVFTVAWFRAWRELNLVGFVFTFGITALWRASGYGPEDRLSADFFLLLFWALYLAMSVLFALRQPPRLKGYVSGTLVFGLPVVASGLHASLVREIDYAMAWSALGFGLVYIALAGALLRRGGAALRLLAEAFAAIGVIFASLAVPLAFDERATALMWAVEGAGLMWLGLRQQRPLARLFSLLLQLAAGLRFLAHAGDLRGELLFLNGAWMASTALAVAGLLSAWWLQRHRESLTRHEAALPLLMSLWGCAWWFVGGLVELDRHAPPAWGIGMALAFLALSLLWLEALGRQGDWPQARRIALLAMPAALLLSLVMADDAHPLAAGGALGWPLLLAAGWRLLWQLDRQDDAGLALARAGLHAAPAWALAVAGAWELHWQLRGVPGVWRDLPWGLLPLLLLWLCGARQLRPQWPLARHAGIYRVVVALPLATALAVWTVALNLGSDGDPGWLPYVPVLNPLDLALGLGLLSLAAWLLSLDAAQRASLGWSERWLPWGMIGALAFLTLSAALLRALHHGYGTPLDAGGIIRSTLVQASLSVFWSLLGVGAMLLATRRGWRALWMIGAALMGVVVAKLFLLDLSGSGTLARIASFLCVGLLLLLTGYLSPLPPAAAETRTEPEPSA</sequence>
<reference evidence="3 4" key="1">
    <citation type="submission" date="2018-02" db="EMBL/GenBank/DDBJ databases">
        <title>Genome sequencing of Solimonas sp. HR-BB.</title>
        <authorList>
            <person name="Lee Y."/>
            <person name="Jeon C.O."/>
        </authorList>
    </citation>
    <scope>NUCLEOTIDE SEQUENCE [LARGE SCALE GENOMIC DNA]</scope>
    <source>
        <strain evidence="3 4">HR-BB</strain>
    </source>
</reference>
<feature type="transmembrane region" description="Helical" evidence="2">
    <location>
        <begin position="318"/>
        <end position="336"/>
    </location>
</feature>
<evidence type="ECO:0000313" key="4">
    <source>
        <dbReference type="Proteomes" id="UP000238220"/>
    </source>
</evidence>
<accession>A0A2S5TGY5</accession>
<feature type="transmembrane region" description="Helical" evidence="2">
    <location>
        <begin position="428"/>
        <end position="443"/>
    </location>
</feature>
<keyword evidence="4" id="KW-1185">Reference proteome</keyword>
<feature type="transmembrane region" description="Helical" evidence="2">
    <location>
        <begin position="573"/>
        <end position="589"/>
    </location>
</feature>
<feature type="transmembrane region" description="Helical" evidence="2">
    <location>
        <begin position="401"/>
        <end position="422"/>
    </location>
</feature>
<feature type="transmembrane region" description="Helical" evidence="2">
    <location>
        <begin position="215"/>
        <end position="233"/>
    </location>
</feature>
<feature type="transmembrane region" description="Helical" evidence="2">
    <location>
        <begin position="803"/>
        <end position="824"/>
    </location>
</feature>
<feature type="compositionally biased region" description="Low complexity" evidence="1">
    <location>
        <begin position="73"/>
        <end position="85"/>
    </location>
</feature>
<dbReference type="InterPro" id="IPR014600">
    <property type="entry name" value="UCP035905_mem"/>
</dbReference>
<proteinExistence type="predicted"/>
<feature type="transmembrane region" description="Helical" evidence="2">
    <location>
        <begin position="662"/>
        <end position="680"/>
    </location>
</feature>
<feature type="transmembrane region" description="Helical" evidence="2">
    <location>
        <begin position="372"/>
        <end position="392"/>
    </location>
</feature>
<dbReference type="PANTHER" id="PTHR38434">
    <property type="entry name" value="BLL2549 PROTEIN"/>
    <property type="match status" value="1"/>
</dbReference>
<feature type="transmembrane region" description="Helical" evidence="2">
    <location>
        <begin position="263"/>
        <end position="281"/>
    </location>
</feature>
<dbReference type="EMBL" id="PSNW01000004">
    <property type="protein sequence ID" value="PPE74240.1"/>
    <property type="molecule type" value="Genomic_DNA"/>
</dbReference>
<evidence type="ECO:0000256" key="1">
    <source>
        <dbReference type="SAM" id="MobiDB-lite"/>
    </source>
</evidence>
<feature type="transmembrane region" description="Helical" evidence="2">
    <location>
        <begin position="156"/>
        <end position="177"/>
    </location>
</feature>
<gene>
    <name evidence="3" type="ORF">C3942_09430</name>
</gene>
<dbReference type="InterPro" id="IPR019286">
    <property type="entry name" value="DUF2339_TM"/>
</dbReference>
<feature type="transmembrane region" description="Helical" evidence="2">
    <location>
        <begin position="288"/>
        <end position="306"/>
    </location>
</feature>
<feature type="transmembrane region" description="Helical" evidence="2">
    <location>
        <begin position="626"/>
        <end position="646"/>
    </location>
</feature>
<feature type="transmembrane region" description="Helical" evidence="2">
    <location>
        <begin position="861"/>
        <end position="878"/>
    </location>
</feature>
<feature type="transmembrane region" description="Helical" evidence="2">
    <location>
        <begin position="541"/>
        <end position="561"/>
    </location>
</feature>
<feature type="transmembrane region" description="Helical" evidence="2">
    <location>
        <begin position="595"/>
        <end position="614"/>
    </location>
</feature>
<dbReference type="OrthoDB" id="207428at2"/>
<feature type="region of interest" description="Disordered" evidence="1">
    <location>
        <begin position="73"/>
        <end position="111"/>
    </location>
</feature>
<feature type="transmembrane region" description="Helical" evidence="2">
    <location>
        <begin position="131"/>
        <end position="150"/>
    </location>
</feature>
<feature type="transmembrane region" description="Helical" evidence="2">
    <location>
        <begin position="240"/>
        <end position="257"/>
    </location>
</feature>
<feature type="transmembrane region" description="Helical" evidence="2">
    <location>
        <begin position="6"/>
        <end position="35"/>
    </location>
</feature>
<feature type="transmembrane region" description="Helical" evidence="2">
    <location>
        <begin position="764"/>
        <end position="783"/>
    </location>
</feature>
<keyword evidence="2" id="KW-0812">Transmembrane</keyword>
<dbReference type="PIRSF" id="PIRSF035905">
    <property type="entry name" value="UCP035905_mp"/>
    <property type="match status" value="1"/>
</dbReference>
<feature type="transmembrane region" description="Helical" evidence="2">
    <location>
        <begin position="512"/>
        <end position="529"/>
    </location>
</feature>
<evidence type="ECO:0000313" key="3">
    <source>
        <dbReference type="EMBL" id="PPE74240.1"/>
    </source>
</evidence>
<dbReference type="Proteomes" id="UP000238220">
    <property type="component" value="Unassembled WGS sequence"/>
</dbReference>
<dbReference type="RefSeq" id="WP_104230128.1">
    <property type="nucleotide sequence ID" value="NZ_PSNW01000004.1"/>
</dbReference>
<dbReference type="Pfam" id="PF10101">
    <property type="entry name" value="DUF2339"/>
    <property type="match status" value="1"/>
</dbReference>
<name>A0A2S5TGY5_9GAMM</name>
<keyword evidence="2" id="KW-0472">Membrane</keyword>
<feature type="transmembrane region" description="Helical" evidence="2">
    <location>
        <begin position="189"/>
        <end position="209"/>
    </location>
</feature>
<evidence type="ECO:0000256" key="2">
    <source>
        <dbReference type="SAM" id="Phobius"/>
    </source>
</evidence>
<feature type="transmembrane region" description="Helical" evidence="2">
    <location>
        <begin position="692"/>
        <end position="714"/>
    </location>
</feature>
<feature type="transmembrane region" description="Helical" evidence="2">
    <location>
        <begin position="831"/>
        <end position="849"/>
    </location>
</feature>
<protein>
    <submittedName>
        <fullName evidence="3">DUF2339 domain-containing protein</fullName>
    </submittedName>
</protein>
<dbReference type="AlphaFoldDB" id="A0A2S5TGY5"/>